<dbReference type="HOGENOM" id="CLU_2395652_0_0_7"/>
<evidence type="ECO:0000313" key="2">
    <source>
        <dbReference type="Proteomes" id="UP000008387"/>
    </source>
</evidence>
<accession>F8KS57</accession>
<dbReference type="EMBL" id="FR871757">
    <property type="protein sequence ID" value="CCB79609.1"/>
    <property type="molecule type" value="Genomic_DNA"/>
</dbReference>
<dbReference type="Gene3D" id="1.20.120.1530">
    <property type="match status" value="1"/>
</dbReference>
<dbReference type="STRING" id="1002804.HBZC1_06230"/>
<name>F8KS57_HELBC</name>
<sequence length="93" mass="10434">MARALNHNIQEALEHFQADQALSKEALVVLNGARTGDFTQNIQAQAINPALQHLGVNLNDFSHFLNSIFRNISSTIETYSHNDFRAHMDTSQL</sequence>
<organism evidence="1 2">
    <name type="scientific">Helicobacter bizzozeronii (strain CIII-1)</name>
    <dbReference type="NCBI Taxonomy" id="1002804"/>
    <lineage>
        <taxon>Bacteria</taxon>
        <taxon>Pseudomonadati</taxon>
        <taxon>Campylobacterota</taxon>
        <taxon>Epsilonproteobacteria</taxon>
        <taxon>Campylobacterales</taxon>
        <taxon>Helicobacteraceae</taxon>
        <taxon>Helicobacter</taxon>
    </lineage>
</organism>
<dbReference type="Proteomes" id="UP000008387">
    <property type="component" value="Chromosome"/>
</dbReference>
<reference evidence="1 2" key="1">
    <citation type="journal article" date="2011" name="J. Bacteriol.">
        <title>Genome sequence of Helicobacter bizzozeronii strain CIII-1, an isolate from human gastric mucosa.</title>
        <authorList>
            <person name="Schott T."/>
            <person name="Rossi M."/>
            <person name="Hanninen M.L."/>
        </authorList>
    </citation>
    <scope>NUCLEOTIDE SEQUENCE [LARGE SCALE GENOMIC DNA]</scope>
    <source>
        <strain evidence="1 2">CIII-1</strain>
    </source>
</reference>
<evidence type="ECO:0000313" key="1">
    <source>
        <dbReference type="EMBL" id="CCB79609.1"/>
    </source>
</evidence>
<gene>
    <name evidence="1" type="ordered locus">HBZC1_06230</name>
</gene>
<proteinExistence type="predicted"/>
<protein>
    <submittedName>
        <fullName evidence="1">Uncharacterized protein</fullName>
    </submittedName>
</protein>
<dbReference type="KEGG" id="hbi:HBZC1_06230"/>
<keyword evidence="2" id="KW-1185">Reference proteome</keyword>
<dbReference type="AlphaFoldDB" id="F8KS57"/>